<evidence type="ECO:0000256" key="7">
    <source>
        <dbReference type="SAM" id="MobiDB-lite"/>
    </source>
</evidence>
<evidence type="ECO:0000256" key="3">
    <source>
        <dbReference type="ARBA" id="ARBA00022588"/>
    </source>
</evidence>
<dbReference type="InterPro" id="IPR011029">
    <property type="entry name" value="DEATH-like_dom_sf"/>
</dbReference>
<comment type="subcellular location">
    <subcellularLocation>
        <location evidence="1">Inflammasome</location>
    </subcellularLocation>
</comment>
<keyword evidence="4" id="KW-0391">Immunity</keyword>
<evidence type="ECO:0000313" key="9">
    <source>
        <dbReference type="Proteomes" id="UP000515161"/>
    </source>
</evidence>
<proteinExistence type="predicted"/>
<evidence type="ECO:0000259" key="8">
    <source>
        <dbReference type="PROSITE" id="PS50209"/>
    </source>
</evidence>
<dbReference type="PANTHER" id="PTHR46985:SF2">
    <property type="entry name" value="APOPTOSIS-ASSOCIATED SPECK-LIKE PROTEIN CONTAINING A CARD"/>
    <property type="match status" value="1"/>
</dbReference>
<feature type="region of interest" description="Disordered" evidence="7">
    <location>
        <begin position="91"/>
        <end position="113"/>
    </location>
</feature>
<evidence type="ECO:0000256" key="2">
    <source>
        <dbReference type="ARBA" id="ARBA00022490"/>
    </source>
</evidence>
<name>A0A6P8TGT5_GYMAC</name>
<evidence type="ECO:0000256" key="5">
    <source>
        <dbReference type="ARBA" id="ARBA00023198"/>
    </source>
</evidence>
<dbReference type="InterPro" id="IPR001315">
    <property type="entry name" value="CARD"/>
</dbReference>
<keyword evidence="6" id="KW-1271">Inflammasome</keyword>
<dbReference type="SUPFAM" id="SSF47986">
    <property type="entry name" value="DEATH domain"/>
    <property type="match status" value="2"/>
</dbReference>
<protein>
    <submittedName>
        <fullName evidence="10">Apoptosis-associated speck-like protein containing a CARD isoform X2</fullName>
    </submittedName>
</protein>
<dbReference type="GO" id="GO:0045087">
    <property type="term" value="P:innate immune response"/>
    <property type="evidence" value="ECO:0007669"/>
    <property type="project" value="UniProtKB-KW"/>
</dbReference>
<accession>A0A6P8TGT5</accession>
<dbReference type="GO" id="GO:0042981">
    <property type="term" value="P:regulation of apoptotic process"/>
    <property type="evidence" value="ECO:0007669"/>
    <property type="project" value="InterPro"/>
</dbReference>
<dbReference type="GeneID" id="117536338"/>
<keyword evidence="2" id="KW-0963">Cytoplasm</keyword>
<dbReference type="GO" id="GO:0006954">
    <property type="term" value="P:inflammatory response"/>
    <property type="evidence" value="ECO:0007669"/>
    <property type="project" value="UniProtKB-KW"/>
</dbReference>
<dbReference type="PROSITE" id="PS50209">
    <property type="entry name" value="CARD"/>
    <property type="match status" value="1"/>
</dbReference>
<keyword evidence="5" id="KW-0395">Inflammatory response</keyword>
<evidence type="ECO:0000313" key="10">
    <source>
        <dbReference type="RefSeq" id="XP_034057037.1"/>
    </source>
</evidence>
<dbReference type="SMART" id="SM01289">
    <property type="entry name" value="PYRIN"/>
    <property type="match status" value="1"/>
</dbReference>
<dbReference type="AlphaFoldDB" id="A0A6P8TGT5"/>
<dbReference type="InterPro" id="IPR033516">
    <property type="entry name" value="CARD8/ASC/NALP1_CARD"/>
</dbReference>
<dbReference type="InterPro" id="IPR051249">
    <property type="entry name" value="NLRP_Inflammasome"/>
</dbReference>
<dbReference type="Proteomes" id="UP000515161">
    <property type="component" value="Unplaced"/>
</dbReference>
<dbReference type="Gene3D" id="1.10.533.10">
    <property type="entry name" value="Death Domain, Fas"/>
    <property type="match status" value="2"/>
</dbReference>
<organism evidence="9 10">
    <name type="scientific">Gymnodraco acuticeps</name>
    <name type="common">Antarctic dragonfish</name>
    <dbReference type="NCBI Taxonomy" id="8218"/>
    <lineage>
        <taxon>Eukaryota</taxon>
        <taxon>Metazoa</taxon>
        <taxon>Chordata</taxon>
        <taxon>Craniata</taxon>
        <taxon>Vertebrata</taxon>
        <taxon>Euteleostomi</taxon>
        <taxon>Actinopterygii</taxon>
        <taxon>Neopterygii</taxon>
        <taxon>Teleostei</taxon>
        <taxon>Neoteleostei</taxon>
        <taxon>Acanthomorphata</taxon>
        <taxon>Eupercaria</taxon>
        <taxon>Perciformes</taxon>
        <taxon>Notothenioidei</taxon>
        <taxon>Bathydraconidae</taxon>
        <taxon>Gymnodraco</taxon>
    </lineage>
</organism>
<feature type="compositionally biased region" description="Polar residues" evidence="7">
    <location>
        <begin position="91"/>
        <end position="106"/>
    </location>
</feature>
<dbReference type="PANTHER" id="PTHR46985">
    <property type="entry name" value="NACHT, LRR AND PYD DOMAINS-CONTAINING PROTEIN 1"/>
    <property type="match status" value="1"/>
</dbReference>
<reference evidence="10" key="1">
    <citation type="submission" date="2025-08" db="UniProtKB">
        <authorList>
            <consortium name="RefSeq"/>
        </authorList>
    </citation>
    <scope>IDENTIFICATION</scope>
</reference>
<feature type="domain" description="CARD" evidence="8">
    <location>
        <begin position="107"/>
        <end position="198"/>
    </location>
</feature>
<dbReference type="GO" id="GO:0061702">
    <property type="term" value="C:canonical inflammasome complex"/>
    <property type="evidence" value="ECO:0007669"/>
    <property type="project" value="UniProtKB-SubCell"/>
</dbReference>
<dbReference type="CDD" id="cd08330">
    <property type="entry name" value="CARD_ASC_NALP1"/>
    <property type="match status" value="1"/>
</dbReference>
<dbReference type="RefSeq" id="XP_034057037.1">
    <property type="nucleotide sequence ID" value="XM_034201146.1"/>
</dbReference>
<evidence type="ECO:0000256" key="6">
    <source>
        <dbReference type="ARBA" id="ARBA00023233"/>
    </source>
</evidence>
<gene>
    <name evidence="10" type="primary">LOC117536338</name>
</gene>
<evidence type="ECO:0000256" key="4">
    <source>
        <dbReference type="ARBA" id="ARBA00022859"/>
    </source>
</evidence>
<dbReference type="Pfam" id="PF02758">
    <property type="entry name" value="PYRIN"/>
    <property type="match status" value="1"/>
</dbReference>
<keyword evidence="9" id="KW-1185">Reference proteome</keyword>
<sequence length="198" mass="22257">MDKRQAVKGMLTNLSKDEFTEFCEELVYREKPPLVALNKVEGKSVLDIMKLLLSTFHEKAVEVAAEVLHTIGCNEARAKLLKDAGVKYSEPGSSNMEATGGPSSENGSRDSEHFVDKHRTELINRVNCVADILDQLLEKKVITQSSYSEILVIPTTRQKMRELFSGPLNAAGPRGKDVFYRILEKEEQYLIEELKGKK</sequence>
<evidence type="ECO:0000256" key="1">
    <source>
        <dbReference type="ARBA" id="ARBA00004110"/>
    </source>
</evidence>
<dbReference type="Pfam" id="PF00619">
    <property type="entry name" value="CARD"/>
    <property type="match status" value="1"/>
</dbReference>
<dbReference type="InterPro" id="IPR004020">
    <property type="entry name" value="DAPIN"/>
</dbReference>
<keyword evidence="3" id="KW-0399">Innate immunity</keyword>